<name>A0ABQ9XL86_9EUKA</name>
<dbReference type="PANTHER" id="PTHR46437:SF1">
    <property type="entry name" value="MORN REPEAT-CONTAINING PROTEIN 5"/>
    <property type="match status" value="1"/>
</dbReference>
<evidence type="ECO:0000256" key="2">
    <source>
        <dbReference type="ARBA" id="ARBA00016322"/>
    </source>
</evidence>
<keyword evidence="6" id="KW-0966">Cell projection</keyword>
<dbReference type="Pfam" id="PF02493">
    <property type="entry name" value="MORN"/>
    <property type="match status" value="2"/>
</dbReference>
<keyword evidence="3" id="KW-0677">Repeat</keyword>
<dbReference type="InterPro" id="IPR003409">
    <property type="entry name" value="MORN"/>
</dbReference>
<protein>
    <recommendedName>
        <fullName evidence="2">MORN repeat-containing protein 5</fullName>
    </recommendedName>
</protein>
<keyword evidence="8" id="KW-1185">Reference proteome</keyword>
<dbReference type="Proteomes" id="UP001281761">
    <property type="component" value="Unassembled WGS sequence"/>
</dbReference>
<dbReference type="SMART" id="SM00698">
    <property type="entry name" value="MORN"/>
    <property type="match status" value="2"/>
</dbReference>
<evidence type="ECO:0000256" key="1">
    <source>
        <dbReference type="ARBA" id="ARBA00004230"/>
    </source>
</evidence>
<sequence length="164" mass="18514">MNLTGSTFEGEPHRGVVKMEGQGKFTFPNGDVYDGNFEDGMFHGNGTLYISEKGKFVGRWDRGRVIDGEYFFADGLKAEMDDWDYCSQKDRRFYSERQNGLQPAGQSLHTNTGVIPSIPQGCYDTGASYYDPSTGNLHNYSGVFLRKASQDEADWIVLHCRVQR</sequence>
<evidence type="ECO:0000256" key="5">
    <source>
        <dbReference type="ARBA" id="ARBA00023069"/>
    </source>
</evidence>
<gene>
    <name evidence="7" type="ORF">BLNAU_13060</name>
</gene>
<accession>A0ABQ9XL86</accession>
<evidence type="ECO:0000313" key="8">
    <source>
        <dbReference type="Proteomes" id="UP001281761"/>
    </source>
</evidence>
<evidence type="ECO:0000313" key="7">
    <source>
        <dbReference type="EMBL" id="KAK2951960.1"/>
    </source>
</evidence>
<evidence type="ECO:0000256" key="6">
    <source>
        <dbReference type="ARBA" id="ARBA00023273"/>
    </source>
</evidence>
<reference evidence="7 8" key="1">
    <citation type="journal article" date="2022" name="bioRxiv">
        <title>Genomics of Preaxostyla Flagellates Illuminates Evolutionary Transitions and the Path Towards Mitochondrial Loss.</title>
        <authorList>
            <person name="Novak L.V.F."/>
            <person name="Treitli S.C."/>
            <person name="Pyrih J."/>
            <person name="Halakuc P."/>
            <person name="Pipaliya S.V."/>
            <person name="Vacek V."/>
            <person name="Brzon O."/>
            <person name="Soukal P."/>
            <person name="Eme L."/>
            <person name="Dacks J.B."/>
            <person name="Karnkowska A."/>
            <person name="Elias M."/>
            <person name="Hampl V."/>
        </authorList>
    </citation>
    <scope>NUCLEOTIDE SEQUENCE [LARGE SCALE GENOMIC DNA]</scope>
    <source>
        <strain evidence="7">NAU3</strain>
        <tissue evidence="7">Gut</tissue>
    </source>
</reference>
<comment type="subcellular location">
    <subcellularLocation>
        <location evidence="1">Cell projection</location>
        <location evidence="1">Cilium</location>
        <location evidence="1">Flagellum</location>
    </subcellularLocation>
</comment>
<keyword evidence="5" id="KW-0969">Cilium</keyword>
<evidence type="ECO:0000256" key="3">
    <source>
        <dbReference type="ARBA" id="ARBA00022737"/>
    </source>
</evidence>
<dbReference type="PANTHER" id="PTHR46437">
    <property type="entry name" value="MORN REPEAT-CONTAINING PROTEIN 5"/>
    <property type="match status" value="1"/>
</dbReference>
<dbReference type="Gene3D" id="2.20.110.10">
    <property type="entry name" value="Histone H3 K4-specific methyltransferase SET7/9 N-terminal domain"/>
    <property type="match status" value="1"/>
</dbReference>
<evidence type="ECO:0000256" key="4">
    <source>
        <dbReference type="ARBA" id="ARBA00022846"/>
    </source>
</evidence>
<comment type="caution">
    <text evidence="7">The sequence shown here is derived from an EMBL/GenBank/DDBJ whole genome shotgun (WGS) entry which is preliminary data.</text>
</comment>
<dbReference type="SUPFAM" id="SSF82185">
    <property type="entry name" value="Histone H3 K4-specific methyltransferase SET7/9 N-terminal domain"/>
    <property type="match status" value="1"/>
</dbReference>
<dbReference type="EMBL" id="JARBJD010000110">
    <property type="protein sequence ID" value="KAK2951960.1"/>
    <property type="molecule type" value="Genomic_DNA"/>
</dbReference>
<proteinExistence type="predicted"/>
<keyword evidence="4" id="KW-0282">Flagellum</keyword>
<dbReference type="InterPro" id="IPR042814">
    <property type="entry name" value="Morn5"/>
</dbReference>
<organism evidence="7 8">
    <name type="scientific">Blattamonas nauphoetae</name>
    <dbReference type="NCBI Taxonomy" id="2049346"/>
    <lineage>
        <taxon>Eukaryota</taxon>
        <taxon>Metamonada</taxon>
        <taxon>Preaxostyla</taxon>
        <taxon>Oxymonadida</taxon>
        <taxon>Blattamonas</taxon>
    </lineage>
</organism>